<sequence length="100" mass="10998">MVLPWPIPDDPSFHASEPAEQTEDLRLAALVAQRLSIDWTTRRQQIVVTVQNRVVILSGTVADPDIRQVAGELAWDVPGVFDVCNTLRISIRRGGRAAGP</sequence>
<evidence type="ECO:0000313" key="3">
    <source>
        <dbReference type="EMBL" id="SCG45848.1"/>
    </source>
</evidence>
<feature type="domain" description="BON" evidence="2">
    <location>
        <begin position="23"/>
        <end position="91"/>
    </location>
</feature>
<dbReference type="Pfam" id="PF04972">
    <property type="entry name" value="BON"/>
    <property type="match status" value="1"/>
</dbReference>
<dbReference type="RefSeq" id="WP_088993282.1">
    <property type="nucleotide sequence ID" value="NZ_JBFAQF010000016.1"/>
</dbReference>
<dbReference type="EMBL" id="LT607750">
    <property type="protein sequence ID" value="SCG45848.1"/>
    <property type="molecule type" value="Genomic_DNA"/>
</dbReference>
<evidence type="ECO:0000256" key="1">
    <source>
        <dbReference type="SAM" id="MobiDB-lite"/>
    </source>
</evidence>
<name>A0A1C5HIM1_9ACTN</name>
<feature type="region of interest" description="Disordered" evidence="1">
    <location>
        <begin position="1"/>
        <end position="20"/>
    </location>
</feature>
<gene>
    <name evidence="3" type="ORF">GA0070609_1688</name>
</gene>
<dbReference type="PROSITE" id="PS50914">
    <property type="entry name" value="BON"/>
    <property type="match status" value="1"/>
</dbReference>
<protein>
    <submittedName>
        <fullName evidence="3">BON domain-containing protein</fullName>
    </submittedName>
</protein>
<accession>A0A1C5HIM1</accession>
<proteinExistence type="predicted"/>
<dbReference type="AlphaFoldDB" id="A0A1C5HIM1"/>
<evidence type="ECO:0000313" key="4">
    <source>
        <dbReference type="Proteomes" id="UP000198217"/>
    </source>
</evidence>
<dbReference type="Gene3D" id="3.30.1340.30">
    <property type="match status" value="1"/>
</dbReference>
<dbReference type="Proteomes" id="UP000198217">
    <property type="component" value="Chromosome I"/>
</dbReference>
<organism evidence="3 4">
    <name type="scientific">Micromonospora echinaurantiaca</name>
    <dbReference type="NCBI Taxonomy" id="47857"/>
    <lineage>
        <taxon>Bacteria</taxon>
        <taxon>Bacillati</taxon>
        <taxon>Actinomycetota</taxon>
        <taxon>Actinomycetes</taxon>
        <taxon>Micromonosporales</taxon>
        <taxon>Micromonosporaceae</taxon>
        <taxon>Micromonospora</taxon>
    </lineage>
</organism>
<dbReference type="InterPro" id="IPR007055">
    <property type="entry name" value="BON_dom"/>
</dbReference>
<keyword evidence="4" id="KW-1185">Reference proteome</keyword>
<evidence type="ECO:0000259" key="2">
    <source>
        <dbReference type="PROSITE" id="PS50914"/>
    </source>
</evidence>
<reference evidence="3 4" key="1">
    <citation type="submission" date="2016-06" db="EMBL/GenBank/DDBJ databases">
        <authorList>
            <person name="Kjaerup R.B."/>
            <person name="Dalgaard T.S."/>
            <person name="Juul-Madsen H.R."/>
        </authorList>
    </citation>
    <scope>NUCLEOTIDE SEQUENCE [LARGE SCALE GENOMIC DNA]</scope>
    <source>
        <strain evidence="3 4">DSM 43904</strain>
    </source>
</reference>